<dbReference type="PROSITE" id="PS01165">
    <property type="entry name" value="COPPER_AMINE_OXID_2"/>
    <property type="match status" value="1"/>
</dbReference>
<dbReference type="Pfam" id="PF02727">
    <property type="entry name" value="Cu_amine_oxidN2"/>
    <property type="match status" value="1"/>
</dbReference>
<evidence type="ECO:0000256" key="10">
    <source>
        <dbReference type="PIRSR" id="PIRSR600269-51"/>
    </source>
</evidence>
<proteinExistence type="inferred from homology"/>
<sequence length="858" mass="96616">MEMNTVSLLPNFENGGMTSGIWRNIVKPLCSLHGISQILKDGLGMYVLALTNNGFIESFVVFSCKVGDNIHTYDLIKLKVAWLAKARWPNLCISITDLERLPCMGVSQMKNKLVKQNISWQHPIKGTLKFNVDGALRVLAIHKALQIFATSKQANMYKVIIKNDFENVVKWAQNPNEATKLKVFPHTKMASPLNVALLFSIFSIFSILPITCSNPHPLDSLTPAELHQVRAIVHKSYPSSKYKLTFQYVGLEEPDKPAMLSWLSKPTSKAPPRRAFVIARLNKQSHEIIVDLSERSIISDEVYDGSGYPLLTIEEQEAAIDLAVKHEPFLASLKKRGLNASEVVCSTQTIGWFGEKKSKRELKIPCYYLDGTVNMYLRPIEGISVTVDLEEMKISQYTDRFVAAMPKAEGTEYRASMVTPPFGPLLNGAPASQPGRTGLKIDGNTVRWANWRFHLGFDARAGAVISLASIYDSEQRKYRQVLYRGFISELFIPYQDTTEEWYHITFLDCGEFGFGLSAVSLEPLNDCPANAVFFDGYYADQDGKPVKVEDAMCIFERHPGDIMWRHTEAEIPNLEIREVRPEVSLVVRMVATVGNYDYILDWEFKPSGSIKFGVGLTGVLEVKAAPYTHTDQIKEEAYGTLLADNTIGVHHDHFITYHLDLDIDGDANSLVKTNLVTKRVTDKSMPRKSYWTVEHETAKTEADARIKLGLKPEELVVVNPNKRTKPGNKVGYRLLPGSAAGPLLTLDDYPQIRAAFTNYNVWVTPYNKSEKWAGGLFADQSRGDDTLAVWSSRNRNIENKDIVLWYTMGFHHVPCQEDFPVMPTLSGGFELRPTNFFEYNPVLKTRPPLHASWPNCTT</sequence>
<dbReference type="STRING" id="3641.A0A061EMU2"/>
<evidence type="ECO:0000256" key="2">
    <source>
        <dbReference type="ARBA" id="ARBA00007983"/>
    </source>
</evidence>
<dbReference type="InterPro" id="IPR015800">
    <property type="entry name" value="Cu_amine_oxidase_N2"/>
</dbReference>
<dbReference type="PANTHER" id="PTHR10638">
    <property type="entry name" value="COPPER AMINE OXIDASE"/>
    <property type="match status" value="1"/>
</dbReference>
<dbReference type="GO" id="GO:0009733">
    <property type="term" value="P:response to auxin"/>
    <property type="evidence" value="ECO:0007669"/>
    <property type="project" value="UniProtKB-ARBA"/>
</dbReference>
<dbReference type="GO" id="GO:0009753">
    <property type="term" value="P:response to jasmonic acid"/>
    <property type="evidence" value="ECO:0000318"/>
    <property type="project" value="GO_Central"/>
</dbReference>
<feature type="active site" description="Schiff-base intermediate with substrate; via topaquinone" evidence="9">
    <location>
        <position position="596"/>
    </location>
</feature>
<dbReference type="Proteomes" id="UP000026915">
    <property type="component" value="Chromosome 4"/>
</dbReference>
<dbReference type="HOGENOM" id="CLU_011500_5_4_1"/>
<comment type="cofactor">
    <cofactor evidence="11">
        <name>Cu cation</name>
        <dbReference type="ChEBI" id="CHEBI:23378"/>
    </cofactor>
    <text evidence="11">Contains 1 topaquinone per subunit.</text>
</comment>
<dbReference type="FunCoup" id="A0A061EMU2">
    <property type="interactions" value="85"/>
</dbReference>
<dbReference type="Gene3D" id="2.70.98.20">
    <property type="entry name" value="Copper amine oxidase, catalytic domain"/>
    <property type="match status" value="1"/>
</dbReference>
<dbReference type="InParanoid" id="A0A061EMU2"/>
<comment type="subunit">
    <text evidence="3">Homodimer.</text>
</comment>
<feature type="domain" description="Copper amine oxidase N2-terminal" evidence="13">
    <location>
        <begin position="216"/>
        <end position="301"/>
    </location>
</feature>
<dbReference type="Gramene" id="EOY05657">
    <property type="protein sequence ID" value="EOY05657"/>
    <property type="gene ID" value="TCM_020602"/>
</dbReference>
<keyword evidence="16" id="KW-1185">Reference proteome</keyword>
<dbReference type="GO" id="GO:0009751">
    <property type="term" value="P:response to salicylic acid"/>
    <property type="evidence" value="ECO:0007669"/>
    <property type="project" value="UniProtKB-ARBA"/>
</dbReference>
<dbReference type="InterPro" id="IPR049947">
    <property type="entry name" value="Cu_Am_Ox_Cu-bd"/>
</dbReference>
<feature type="domain" description="Copper amine oxidase N3-terminal" evidence="14">
    <location>
        <begin position="310"/>
        <end position="402"/>
    </location>
</feature>
<reference evidence="15 16" key="1">
    <citation type="journal article" date="2013" name="Genome Biol.">
        <title>The genome sequence of the most widely cultivated cacao type and its use to identify candidate genes regulating pod color.</title>
        <authorList>
            <person name="Motamayor J.C."/>
            <person name="Mockaitis K."/>
            <person name="Schmutz J."/>
            <person name="Haiminen N."/>
            <person name="Iii D.L."/>
            <person name="Cornejo O."/>
            <person name="Findley S.D."/>
            <person name="Zheng P."/>
            <person name="Utro F."/>
            <person name="Royaert S."/>
            <person name="Saski C."/>
            <person name="Jenkins J."/>
            <person name="Podicheti R."/>
            <person name="Zhao M."/>
            <person name="Scheffler B.E."/>
            <person name="Stack J.C."/>
            <person name="Feltus F.A."/>
            <person name="Mustiga G.M."/>
            <person name="Amores F."/>
            <person name="Phillips W."/>
            <person name="Marelli J.P."/>
            <person name="May G.D."/>
            <person name="Shapiro H."/>
            <person name="Ma J."/>
            <person name="Bustamante C.D."/>
            <person name="Schnell R.J."/>
            <person name="Main D."/>
            <person name="Gilbert D."/>
            <person name="Parida L."/>
            <person name="Kuhn D.N."/>
        </authorList>
    </citation>
    <scope>NUCLEOTIDE SEQUENCE [LARGE SCALE GENOMIC DNA]</scope>
    <source>
        <strain evidence="16">cv. Matina 1-6</strain>
    </source>
</reference>
<feature type="active site" description="Proton acceptor" evidence="9">
    <location>
        <position position="508"/>
    </location>
</feature>
<comment type="similarity">
    <text evidence="2 11">Belongs to the copper/topaquinone oxidase family.</text>
</comment>
<dbReference type="GO" id="GO:0009308">
    <property type="term" value="P:amine metabolic process"/>
    <property type="evidence" value="ECO:0000318"/>
    <property type="project" value="GO_Central"/>
</dbReference>
<dbReference type="FunFam" id="3.10.450.40:FF:000012">
    <property type="entry name" value="Amine oxidase"/>
    <property type="match status" value="1"/>
</dbReference>
<evidence type="ECO:0000259" key="13">
    <source>
        <dbReference type="Pfam" id="PF02727"/>
    </source>
</evidence>
<dbReference type="Pfam" id="PF01179">
    <property type="entry name" value="Cu_amine_oxid"/>
    <property type="match status" value="1"/>
</dbReference>
<keyword evidence="7 11" id="KW-0186">Copper</keyword>
<evidence type="ECO:0000256" key="4">
    <source>
        <dbReference type="ARBA" id="ARBA00022723"/>
    </source>
</evidence>
<dbReference type="EMBL" id="CM001882">
    <property type="protein sequence ID" value="EOY05657.1"/>
    <property type="molecule type" value="Genomic_DNA"/>
</dbReference>
<keyword evidence="8" id="KW-1015">Disulfide bond</keyword>
<dbReference type="FunFam" id="2.70.98.20:FF:000004">
    <property type="entry name" value="Amine oxidase"/>
    <property type="match status" value="1"/>
</dbReference>
<dbReference type="GO" id="GO:0009414">
    <property type="term" value="P:response to water deprivation"/>
    <property type="evidence" value="ECO:0007669"/>
    <property type="project" value="UniProtKB-ARBA"/>
</dbReference>
<name>A0A061EMU2_THECC</name>
<comment type="PTM">
    <text evidence="10 11">Topaquinone (TPQ) is generated by copper-dependent autoxidation of a specific tyrosyl residue.</text>
</comment>
<dbReference type="GO" id="GO:0009737">
    <property type="term" value="P:response to abscisic acid"/>
    <property type="evidence" value="ECO:0007669"/>
    <property type="project" value="UniProtKB-ARBA"/>
</dbReference>
<dbReference type="InterPro" id="IPR015802">
    <property type="entry name" value="Cu_amine_oxidase_N3"/>
</dbReference>
<dbReference type="PROSITE" id="PS01164">
    <property type="entry name" value="COPPER_AMINE_OXID_1"/>
    <property type="match status" value="1"/>
</dbReference>
<evidence type="ECO:0000256" key="7">
    <source>
        <dbReference type="ARBA" id="ARBA00023008"/>
    </source>
</evidence>
<evidence type="ECO:0000256" key="3">
    <source>
        <dbReference type="ARBA" id="ARBA00011738"/>
    </source>
</evidence>
<dbReference type="PANTHER" id="PTHR10638:SF87">
    <property type="entry name" value="AMINE OXIDASE [COPPER-CONTAINING] ALPHA 2, PEROXISOMAL-RELATED"/>
    <property type="match status" value="1"/>
</dbReference>
<dbReference type="InterPro" id="IPR000269">
    <property type="entry name" value="Cu_amine_oxidase"/>
</dbReference>
<evidence type="ECO:0000256" key="1">
    <source>
        <dbReference type="ARBA" id="ARBA00001935"/>
    </source>
</evidence>
<evidence type="ECO:0000259" key="12">
    <source>
        <dbReference type="Pfam" id="PF01179"/>
    </source>
</evidence>
<feature type="modified residue" description="2',4',5'-topaquinone" evidence="10">
    <location>
        <position position="596"/>
    </location>
</feature>
<dbReference type="InterPro" id="IPR016182">
    <property type="entry name" value="Cu_amine_oxidase_N-reg"/>
</dbReference>
<keyword evidence="5 9" id="KW-0801">TPQ</keyword>
<dbReference type="GO" id="GO:0048038">
    <property type="term" value="F:quinone binding"/>
    <property type="evidence" value="ECO:0007669"/>
    <property type="project" value="InterPro"/>
</dbReference>
<dbReference type="GO" id="GO:0009611">
    <property type="term" value="P:response to wounding"/>
    <property type="evidence" value="ECO:0007669"/>
    <property type="project" value="UniProtKB-ARBA"/>
</dbReference>
<dbReference type="GO" id="GO:1904585">
    <property type="term" value="P:response to putrescine"/>
    <property type="evidence" value="ECO:0007669"/>
    <property type="project" value="UniProtKB-ARBA"/>
</dbReference>
<gene>
    <name evidence="15" type="ORF">TCM_020602</name>
</gene>
<dbReference type="AlphaFoldDB" id="A0A061EMU2"/>
<accession>A0A061EMU2</accession>
<evidence type="ECO:0000256" key="8">
    <source>
        <dbReference type="ARBA" id="ARBA00023157"/>
    </source>
</evidence>
<comment type="cofactor">
    <cofactor evidence="1">
        <name>Cu cation</name>
        <dbReference type="ChEBI" id="CHEBI:23378"/>
    </cofactor>
</comment>
<evidence type="ECO:0000256" key="9">
    <source>
        <dbReference type="PIRSR" id="PIRSR600269-50"/>
    </source>
</evidence>
<dbReference type="Pfam" id="PF02728">
    <property type="entry name" value="Cu_amine_oxidN3"/>
    <property type="match status" value="1"/>
</dbReference>
<keyword evidence="4 11" id="KW-0479">Metal-binding</keyword>
<evidence type="ECO:0000313" key="15">
    <source>
        <dbReference type="EMBL" id="EOY05657.1"/>
    </source>
</evidence>
<feature type="domain" description="Copper amine oxidase catalytic" evidence="12">
    <location>
        <begin position="433"/>
        <end position="843"/>
    </location>
</feature>
<evidence type="ECO:0000313" key="16">
    <source>
        <dbReference type="Proteomes" id="UP000026915"/>
    </source>
</evidence>
<evidence type="ECO:0000259" key="14">
    <source>
        <dbReference type="Pfam" id="PF02728"/>
    </source>
</evidence>
<dbReference type="SUPFAM" id="SSF49998">
    <property type="entry name" value="Amine oxidase catalytic domain"/>
    <property type="match status" value="1"/>
</dbReference>
<dbReference type="EC" id="1.4.3.-" evidence="11"/>
<keyword evidence="6 11" id="KW-0560">Oxidoreductase</keyword>
<dbReference type="FunFam" id="3.10.450.40:FF:000005">
    <property type="entry name" value="Amine oxidase"/>
    <property type="match status" value="1"/>
</dbReference>
<dbReference type="InterPro" id="IPR049948">
    <property type="entry name" value="Cu_Am_ox_TPQ-bd"/>
</dbReference>
<dbReference type="GO" id="GO:0005507">
    <property type="term" value="F:copper ion binding"/>
    <property type="evidence" value="ECO:0000318"/>
    <property type="project" value="GO_Central"/>
</dbReference>
<dbReference type="OMA" id="WRHTETI"/>
<dbReference type="Gene3D" id="3.10.450.40">
    <property type="match status" value="2"/>
</dbReference>
<evidence type="ECO:0000256" key="11">
    <source>
        <dbReference type="RuleBase" id="RU000672"/>
    </source>
</evidence>
<evidence type="ECO:0000256" key="5">
    <source>
        <dbReference type="ARBA" id="ARBA00022772"/>
    </source>
</evidence>
<dbReference type="InterPro" id="IPR015798">
    <property type="entry name" value="Cu_amine_oxidase_C"/>
</dbReference>
<dbReference type="eggNOG" id="KOG1186">
    <property type="taxonomic scope" value="Eukaryota"/>
</dbReference>
<dbReference type="GO" id="GO:0008131">
    <property type="term" value="F:primary methylamine oxidase activity"/>
    <property type="evidence" value="ECO:0000318"/>
    <property type="project" value="GO_Central"/>
</dbReference>
<dbReference type="SUPFAM" id="SSF54416">
    <property type="entry name" value="Amine oxidase N-terminal region"/>
    <property type="match status" value="2"/>
</dbReference>
<protein>
    <recommendedName>
        <fullName evidence="11">Amine oxidase</fullName>
        <ecNumber evidence="11">1.4.3.-</ecNumber>
    </recommendedName>
</protein>
<evidence type="ECO:0000256" key="6">
    <source>
        <dbReference type="ARBA" id="ARBA00023002"/>
    </source>
</evidence>
<organism evidence="15 16">
    <name type="scientific">Theobroma cacao</name>
    <name type="common">Cacao</name>
    <name type="synonym">Cocoa</name>
    <dbReference type="NCBI Taxonomy" id="3641"/>
    <lineage>
        <taxon>Eukaryota</taxon>
        <taxon>Viridiplantae</taxon>
        <taxon>Streptophyta</taxon>
        <taxon>Embryophyta</taxon>
        <taxon>Tracheophyta</taxon>
        <taxon>Spermatophyta</taxon>
        <taxon>Magnoliopsida</taxon>
        <taxon>eudicotyledons</taxon>
        <taxon>Gunneridae</taxon>
        <taxon>Pentapetalae</taxon>
        <taxon>rosids</taxon>
        <taxon>malvids</taxon>
        <taxon>Malvales</taxon>
        <taxon>Malvaceae</taxon>
        <taxon>Byttnerioideae</taxon>
        <taxon>Theobroma</taxon>
    </lineage>
</organism>
<dbReference type="GO" id="GO:0052595">
    <property type="term" value="F:aliphatic amine oxidase activity"/>
    <property type="evidence" value="ECO:0007669"/>
    <property type="project" value="UniProtKB-ARBA"/>
</dbReference>
<dbReference type="InterPro" id="IPR036460">
    <property type="entry name" value="Cu_amine_oxidase_C_sf"/>
</dbReference>